<name>A0A319BBY4_ASPVC</name>
<organism evidence="1 2">
    <name type="scientific">Aspergillus vadensis (strain CBS 113365 / IMI 142717 / IBT 24658)</name>
    <dbReference type="NCBI Taxonomy" id="1448311"/>
    <lineage>
        <taxon>Eukaryota</taxon>
        <taxon>Fungi</taxon>
        <taxon>Dikarya</taxon>
        <taxon>Ascomycota</taxon>
        <taxon>Pezizomycotina</taxon>
        <taxon>Eurotiomycetes</taxon>
        <taxon>Eurotiomycetidae</taxon>
        <taxon>Eurotiales</taxon>
        <taxon>Aspergillaceae</taxon>
        <taxon>Aspergillus</taxon>
        <taxon>Aspergillus subgen. Circumdati</taxon>
    </lineage>
</organism>
<sequence length="84" mass="9980">TEQLLPLLDYLIYDILCLSGRLLYIPVKFDSALERIWRKYEDEVILVIQVRIRLSYILLKELDCAVKIYFSNSLLIILTKFITL</sequence>
<accession>A0A319BBY4</accession>
<dbReference type="GeneID" id="37208198"/>
<dbReference type="EMBL" id="KZ821650">
    <property type="protein sequence ID" value="PYH63673.1"/>
    <property type="molecule type" value="Genomic_DNA"/>
</dbReference>
<gene>
    <name evidence="1" type="ORF">BO88DRAFT_352726</name>
</gene>
<dbReference type="OrthoDB" id="4523847at2759"/>
<keyword evidence="2" id="KW-1185">Reference proteome</keyword>
<dbReference type="Proteomes" id="UP000248405">
    <property type="component" value="Unassembled WGS sequence"/>
</dbReference>
<dbReference type="AlphaFoldDB" id="A0A319BBY4"/>
<evidence type="ECO:0000313" key="1">
    <source>
        <dbReference type="EMBL" id="PYH63673.1"/>
    </source>
</evidence>
<feature type="non-terminal residue" evidence="1">
    <location>
        <position position="1"/>
    </location>
</feature>
<dbReference type="RefSeq" id="XP_025557467.1">
    <property type="nucleotide sequence ID" value="XM_025703606.1"/>
</dbReference>
<proteinExistence type="predicted"/>
<reference evidence="1" key="1">
    <citation type="submission" date="2016-12" db="EMBL/GenBank/DDBJ databases">
        <title>The genomes of Aspergillus section Nigri reveals drivers in fungal speciation.</title>
        <authorList>
            <consortium name="DOE Joint Genome Institute"/>
            <person name="Vesth T.C."/>
            <person name="Nybo J."/>
            <person name="Theobald S."/>
            <person name="Brandl J."/>
            <person name="Frisvad J.C."/>
            <person name="Nielsen K.F."/>
            <person name="Lyhne E.K."/>
            <person name="Kogle M.E."/>
            <person name="Kuo A."/>
            <person name="Riley R."/>
            <person name="Clum A."/>
            <person name="Nolan M."/>
            <person name="Lipzen A."/>
            <person name="Salamov A."/>
            <person name="Henrissat B."/>
            <person name="Wiebenga A."/>
            <person name="De Vries R.P."/>
            <person name="Grigoriev I.V."/>
            <person name="Mortensen U.H."/>
            <person name="Andersen M.R."/>
            <person name="Baker S.E."/>
        </authorList>
    </citation>
    <scope>NUCLEOTIDE SEQUENCE [LARGE SCALE GENOMIC DNA]</scope>
    <source>
        <strain evidence="1">CBS 113365</strain>
    </source>
</reference>
<evidence type="ECO:0000313" key="2">
    <source>
        <dbReference type="Proteomes" id="UP000248405"/>
    </source>
</evidence>
<protein>
    <submittedName>
        <fullName evidence="1">Uncharacterized protein</fullName>
    </submittedName>
</protein>